<evidence type="ECO:0000313" key="3">
    <source>
        <dbReference type="Proteomes" id="UP000428333"/>
    </source>
</evidence>
<comment type="caution">
    <text evidence="2">The sequence shown here is derived from an EMBL/GenBank/DDBJ whole genome shotgun (WGS) entry which is preliminary data.</text>
</comment>
<dbReference type="InterPro" id="IPR055301">
    <property type="entry name" value="Lea14-like_2"/>
</dbReference>
<organism evidence="2 3">
    <name type="scientific">Rhododendron williamsianum</name>
    <dbReference type="NCBI Taxonomy" id="262921"/>
    <lineage>
        <taxon>Eukaryota</taxon>
        <taxon>Viridiplantae</taxon>
        <taxon>Streptophyta</taxon>
        <taxon>Embryophyta</taxon>
        <taxon>Tracheophyta</taxon>
        <taxon>Spermatophyta</taxon>
        <taxon>Magnoliopsida</taxon>
        <taxon>eudicotyledons</taxon>
        <taxon>Gunneridae</taxon>
        <taxon>Pentapetalae</taxon>
        <taxon>asterids</taxon>
        <taxon>Ericales</taxon>
        <taxon>Ericaceae</taxon>
        <taxon>Ericoideae</taxon>
        <taxon>Rhodoreae</taxon>
        <taxon>Rhododendron</taxon>
    </lineage>
</organism>
<dbReference type="OrthoDB" id="1894389at2759"/>
<accession>A0A6A4L7D2</accession>
<dbReference type="EMBL" id="QEFC01002702">
    <property type="protein sequence ID" value="KAE9451681.1"/>
    <property type="molecule type" value="Genomic_DNA"/>
</dbReference>
<protein>
    <recommendedName>
        <fullName evidence="4">Late embryogenesis abundant protein LEA-2 subgroup domain-containing protein</fullName>
    </recommendedName>
</protein>
<keyword evidence="1" id="KW-0472">Membrane</keyword>
<evidence type="ECO:0000313" key="2">
    <source>
        <dbReference type="EMBL" id="KAE9451681.1"/>
    </source>
</evidence>
<feature type="non-terminal residue" evidence="2">
    <location>
        <position position="1"/>
    </location>
</feature>
<reference evidence="2 3" key="1">
    <citation type="journal article" date="2019" name="Genome Biol. Evol.">
        <title>The Rhododendron genome and chromosomal organization provide insight into shared whole-genome duplications across the heath family (Ericaceae).</title>
        <authorList>
            <person name="Soza V.L."/>
            <person name="Lindsley D."/>
            <person name="Waalkes A."/>
            <person name="Ramage E."/>
            <person name="Patwardhan R.P."/>
            <person name="Burton J.N."/>
            <person name="Adey A."/>
            <person name="Kumar A."/>
            <person name="Qiu R."/>
            <person name="Shendure J."/>
            <person name="Hall B."/>
        </authorList>
    </citation>
    <scope>NUCLEOTIDE SEQUENCE [LARGE SCALE GENOMIC DNA]</scope>
    <source>
        <strain evidence="2">RSF 1966-606</strain>
    </source>
</reference>
<dbReference type="AlphaFoldDB" id="A0A6A4L7D2"/>
<gene>
    <name evidence="2" type="ORF">C3L33_16399</name>
</gene>
<evidence type="ECO:0008006" key="4">
    <source>
        <dbReference type="Google" id="ProtNLM"/>
    </source>
</evidence>
<sequence>MAEEYKAGYPLAPANNYSRSDEEAFGAATSSKRCRKKWKKCLLYGVAFAIFQTGIIVLFTLTVMKVRTPKFRLQSANVFNVQTTTTPSYNLTMNTVLAIKNTNFGPYNNSQMAIDISSGVLPLTSQSELNGKVELILVFKKKKAIDLNCTMDVVVSSQELQTVQCN</sequence>
<keyword evidence="1" id="KW-0812">Transmembrane</keyword>
<name>A0A6A4L7D2_9ERIC</name>
<evidence type="ECO:0000256" key="1">
    <source>
        <dbReference type="SAM" id="Phobius"/>
    </source>
</evidence>
<keyword evidence="3" id="KW-1185">Reference proteome</keyword>
<keyword evidence="1" id="KW-1133">Transmembrane helix</keyword>
<feature type="transmembrane region" description="Helical" evidence="1">
    <location>
        <begin position="41"/>
        <end position="64"/>
    </location>
</feature>
<dbReference type="PANTHER" id="PTHR31852">
    <property type="entry name" value="LATE EMBRYOGENESIS ABUNDANT (LEA) HYDROXYPROLINE-RICH GLYCOPROTEIN FAMILY"/>
    <property type="match status" value="1"/>
</dbReference>
<proteinExistence type="predicted"/>
<dbReference type="Proteomes" id="UP000428333">
    <property type="component" value="Linkage Group LG10"/>
</dbReference>